<dbReference type="PANTHER" id="PTHR34075:SF5">
    <property type="entry name" value="BLR3430 PROTEIN"/>
    <property type="match status" value="1"/>
</dbReference>
<reference evidence="2 3" key="1">
    <citation type="submission" date="2018-08" db="EMBL/GenBank/DDBJ databases">
        <title>Genomic Encyclopedia of Type Strains, Phase IV (KMG-IV): sequencing the most valuable type-strain genomes for metagenomic binning, comparative biology and taxonomic classification.</title>
        <authorList>
            <person name="Goeker M."/>
        </authorList>
    </citation>
    <scope>NUCLEOTIDE SEQUENCE [LARGE SCALE GENOMIC DNA]</scope>
    <source>
        <strain evidence="2 3">DSM 25527</strain>
    </source>
</reference>
<proteinExistence type="predicted"/>
<evidence type="ECO:0000313" key="2">
    <source>
        <dbReference type="EMBL" id="RIA37150.1"/>
    </source>
</evidence>
<gene>
    <name evidence="2" type="ORF">DFR49_3027</name>
</gene>
<name>A0A397NI21_9SPHN</name>
<dbReference type="InterPro" id="IPR012340">
    <property type="entry name" value="NA-bd_OB-fold"/>
</dbReference>
<accession>A0A397NI21</accession>
<sequence length="126" mass="13600">MIDAPIHPAEQFRAFLEQGRFMLQRARGSGAHVFYPRVAEPRTGATDLDWVEASGRGVVYSVTVQRNRPPAPDASLALVDLAEGPRMLTRIDGIAPDEVTIGMAVRARIVDEGGGPFVVFEPDSAA</sequence>
<dbReference type="EMBL" id="QXDC01000004">
    <property type="protein sequence ID" value="RIA37150.1"/>
    <property type="molecule type" value="Genomic_DNA"/>
</dbReference>
<dbReference type="Pfam" id="PF01796">
    <property type="entry name" value="OB_ChsH2_C"/>
    <property type="match status" value="1"/>
</dbReference>
<comment type="caution">
    <text evidence="2">The sequence shown here is derived from an EMBL/GenBank/DDBJ whole genome shotgun (WGS) entry which is preliminary data.</text>
</comment>
<dbReference type="InterPro" id="IPR002878">
    <property type="entry name" value="ChsH2_C"/>
</dbReference>
<dbReference type="AlphaFoldDB" id="A0A397NI21"/>
<dbReference type="OrthoDB" id="7210118at2"/>
<organism evidence="2 3">
    <name type="scientific">Hephaestia caeni</name>
    <dbReference type="NCBI Taxonomy" id="645617"/>
    <lineage>
        <taxon>Bacteria</taxon>
        <taxon>Pseudomonadati</taxon>
        <taxon>Pseudomonadota</taxon>
        <taxon>Alphaproteobacteria</taxon>
        <taxon>Sphingomonadales</taxon>
        <taxon>Sphingomonadaceae</taxon>
        <taxon>Hephaestia</taxon>
    </lineage>
</organism>
<dbReference type="InterPro" id="IPR052513">
    <property type="entry name" value="Thioester_dehydratase-like"/>
</dbReference>
<dbReference type="Proteomes" id="UP000266568">
    <property type="component" value="Unassembled WGS sequence"/>
</dbReference>
<evidence type="ECO:0000259" key="1">
    <source>
        <dbReference type="Pfam" id="PF01796"/>
    </source>
</evidence>
<evidence type="ECO:0000313" key="3">
    <source>
        <dbReference type="Proteomes" id="UP000266568"/>
    </source>
</evidence>
<dbReference type="SUPFAM" id="SSF50249">
    <property type="entry name" value="Nucleic acid-binding proteins"/>
    <property type="match status" value="1"/>
</dbReference>
<dbReference type="RefSeq" id="WP_119036521.1">
    <property type="nucleotide sequence ID" value="NZ_QXDC01000004.1"/>
</dbReference>
<protein>
    <recommendedName>
        <fullName evidence="1">ChsH2 C-terminal OB-fold domain-containing protein</fullName>
    </recommendedName>
</protein>
<feature type="domain" description="ChsH2 C-terminal OB-fold" evidence="1">
    <location>
        <begin position="50"/>
        <end position="109"/>
    </location>
</feature>
<dbReference type="PANTHER" id="PTHR34075">
    <property type="entry name" value="BLR3430 PROTEIN"/>
    <property type="match status" value="1"/>
</dbReference>
<keyword evidence="3" id="KW-1185">Reference proteome</keyword>